<dbReference type="InParanoid" id="A0A078AJB0"/>
<keyword evidence="2" id="KW-1133">Transmembrane helix</keyword>
<dbReference type="AlphaFoldDB" id="A0A078AJB0"/>
<feature type="transmembrane region" description="Helical" evidence="2">
    <location>
        <begin position="41"/>
        <end position="59"/>
    </location>
</feature>
<dbReference type="PANTHER" id="PTHR31398">
    <property type="entry name" value="MEIOTIC NUCLEAR DIVISION PROTEIN 1 HOMOLOG"/>
    <property type="match status" value="1"/>
</dbReference>
<evidence type="ECO:0008006" key="5">
    <source>
        <dbReference type="Google" id="ProtNLM"/>
    </source>
</evidence>
<evidence type="ECO:0000256" key="2">
    <source>
        <dbReference type="SAM" id="Phobius"/>
    </source>
</evidence>
<dbReference type="GO" id="GO:0005634">
    <property type="term" value="C:nucleus"/>
    <property type="evidence" value="ECO:0007669"/>
    <property type="project" value="TreeGrafter"/>
</dbReference>
<gene>
    <name evidence="3" type="primary">Contig14692.g15649</name>
    <name evidence="3" type="ORF">STYLEM_11011</name>
</gene>
<keyword evidence="2" id="KW-0472">Membrane</keyword>
<feature type="region of interest" description="Disordered" evidence="1">
    <location>
        <begin position="383"/>
        <end position="405"/>
    </location>
</feature>
<feature type="compositionally biased region" description="Acidic residues" evidence="1">
    <location>
        <begin position="394"/>
        <end position="403"/>
    </location>
</feature>
<name>A0A078AJB0_STYLE</name>
<keyword evidence="2" id="KW-0812">Transmembrane</keyword>
<dbReference type="EMBL" id="CCKQ01010471">
    <property type="protein sequence ID" value="CDW81986.1"/>
    <property type="molecule type" value="Genomic_DNA"/>
</dbReference>
<dbReference type="GO" id="GO:0007131">
    <property type="term" value="P:reciprocal meiotic recombination"/>
    <property type="evidence" value="ECO:0007669"/>
    <property type="project" value="TreeGrafter"/>
</dbReference>
<dbReference type="OrthoDB" id="290621at2759"/>
<sequence length="764" mass="89650">MSSRYKTKKNSSCKQLLRSIDIYAKPVQLTYKGSEKFRSTFGGIISLAVVIFFFSVFVYKLNDMFNKSQTQIKKNTLVSISNEYTPPEVLSDKNITFAFMLSDFYGSGAFDNPYYGDLFLNQNIINIKVNETTGESYREFIDYSIPFSKCKIGKNFFYPDPEEIKNYQIESFYCPDWFNLTIQGNWYSPEYKLVTLGFRRCSGKNCATEEEFQSWVGKITMQEIIISSYFDVSDYENPVHYFLDDLYLPFQYNRSVVSNNYIRRNKLELHDNLFGIFNDQVDLTFYQKSERIYFTSDVNEGPGEGIMFFQNFYLDKNYDIYERRVYSFSGVLQDVGGIYNSLFFAGLFIYGRFQGSIYFSSIISKLYQVEEFKKGTKKQKKLKNGKLDQNSEHENEDDDDDDENLKKQLSRSSHLSFKTGVFSRRGSYLSGFSQLHEMSMGIKEVFLQSIQSRNFSKDAYENIKDYLKNRWRIKISFQDILVFSFWRLLGFFRCCRRNKQDSLNQRKIHLYKKGEEKIKRELDCVNLMTKLRQLDLLLSLQLDKNQKFLLNLQKKHLIQEVDTSTDEDKNNIVVVSKFDSNTQNDKTQSKFMKSLNLQLNSIQSKSELTEIDKKILIGLVTKNPHRYINNPAIKESLKLYDKKSTRKNINLSSSSSGNFFVPQKIIEAKTSPSRRYLLKNVQNLDTNIDDQFEKQQQKYAIENSQINQLKDVIQSIKSKQITQSPQSEQKKHVGARKKVYKQRIKTFNIAKLPFSGNRDLNLLQ</sequence>
<accession>A0A078AJB0</accession>
<dbReference type="OMA" id="SYQTAMG"/>
<organism evidence="3 4">
    <name type="scientific">Stylonychia lemnae</name>
    <name type="common">Ciliate</name>
    <dbReference type="NCBI Taxonomy" id="5949"/>
    <lineage>
        <taxon>Eukaryota</taxon>
        <taxon>Sar</taxon>
        <taxon>Alveolata</taxon>
        <taxon>Ciliophora</taxon>
        <taxon>Intramacronucleata</taxon>
        <taxon>Spirotrichea</taxon>
        <taxon>Stichotrichia</taxon>
        <taxon>Sporadotrichida</taxon>
        <taxon>Oxytrichidae</taxon>
        <taxon>Stylonychinae</taxon>
        <taxon>Stylonychia</taxon>
    </lineage>
</organism>
<evidence type="ECO:0000313" key="4">
    <source>
        <dbReference type="Proteomes" id="UP000039865"/>
    </source>
</evidence>
<protein>
    <recommendedName>
        <fullName evidence="5">Transmembrane protein</fullName>
    </recommendedName>
</protein>
<keyword evidence="4" id="KW-1185">Reference proteome</keyword>
<evidence type="ECO:0000256" key="1">
    <source>
        <dbReference type="SAM" id="MobiDB-lite"/>
    </source>
</evidence>
<reference evidence="3 4" key="1">
    <citation type="submission" date="2014-06" db="EMBL/GenBank/DDBJ databases">
        <authorList>
            <person name="Swart Estienne"/>
        </authorList>
    </citation>
    <scope>NUCLEOTIDE SEQUENCE [LARGE SCALE GENOMIC DNA]</scope>
    <source>
        <strain evidence="3 4">130c</strain>
    </source>
</reference>
<evidence type="ECO:0000313" key="3">
    <source>
        <dbReference type="EMBL" id="CDW81986.1"/>
    </source>
</evidence>
<proteinExistence type="predicted"/>
<dbReference type="PANTHER" id="PTHR31398:SF0">
    <property type="entry name" value="MEIOTIC NUCLEAR DIVISION PROTEIN 1 HOMOLOG"/>
    <property type="match status" value="1"/>
</dbReference>
<dbReference type="Proteomes" id="UP000039865">
    <property type="component" value="Unassembled WGS sequence"/>
</dbReference>